<dbReference type="Proteomes" id="UP000233469">
    <property type="component" value="Unassembled WGS sequence"/>
</dbReference>
<reference evidence="1 2" key="1">
    <citation type="submission" date="2016-04" db="EMBL/GenBank/DDBJ databases">
        <title>Genome analyses suggest a sexual origin of heterokaryosis in a supposedly ancient asexual fungus.</title>
        <authorList>
            <person name="Ropars J."/>
            <person name="Sedzielewska K."/>
            <person name="Noel J."/>
            <person name="Charron P."/>
            <person name="Farinelli L."/>
            <person name="Marton T."/>
            <person name="Kruger M."/>
            <person name="Pelin A."/>
            <person name="Brachmann A."/>
            <person name="Corradi N."/>
        </authorList>
    </citation>
    <scope>NUCLEOTIDE SEQUENCE [LARGE SCALE GENOMIC DNA]</scope>
    <source>
        <strain evidence="1 2">C2</strain>
    </source>
</reference>
<comment type="caution">
    <text evidence="1">The sequence shown here is derived from an EMBL/GenBank/DDBJ whole genome shotgun (WGS) entry which is preliminary data.</text>
</comment>
<evidence type="ECO:0000313" key="2">
    <source>
        <dbReference type="Proteomes" id="UP000233469"/>
    </source>
</evidence>
<proteinExistence type="predicted"/>
<dbReference type="VEuPathDB" id="FungiDB:RhiirA1_523593"/>
<accession>A0A2N1MA82</accession>
<dbReference type="VEuPathDB" id="FungiDB:FUN_005925"/>
<organism evidence="1 2">
    <name type="scientific">Rhizophagus irregularis</name>
    <dbReference type="NCBI Taxonomy" id="588596"/>
    <lineage>
        <taxon>Eukaryota</taxon>
        <taxon>Fungi</taxon>
        <taxon>Fungi incertae sedis</taxon>
        <taxon>Mucoromycota</taxon>
        <taxon>Glomeromycotina</taxon>
        <taxon>Glomeromycetes</taxon>
        <taxon>Glomerales</taxon>
        <taxon>Glomeraceae</taxon>
        <taxon>Rhizophagus</taxon>
    </lineage>
</organism>
<protein>
    <submittedName>
        <fullName evidence="1">Uncharacterized protein</fullName>
    </submittedName>
</protein>
<gene>
    <name evidence="1" type="ORF">RhiirC2_328229</name>
</gene>
<sequence length="85" mass="9940">MEMYWDEFTAIFDQRRKKVNRSPSQMFDTLSTEIGLSKSTLANFYRHKTTPMKTSMDKIISWIEKEGKRVVSNSSSIINNEINNS</sequence>
<dbReference type="AlphaFoldDB" id="A0A2N1MA82"/>
<name>A0A2N1MA82_9GLOM</name>
<reference evidence="1 2" key="2">
    <citation type="submission" date="2017-10" db="EMBL/GenBank/DDBJ databases">
        <title>Extensive intraspecific genome diversity in a model arbuscular mycorrhizal fungus.</title>
        <authorList>
            <person name="Chen E.C.H."/>
            <person name="Morin E."/>
            <person name="Baudet D."/>
            <person name="Noel J."/>
            <person name="Ndikumana S."/>
            <person name="Charron P."/>
            <person name="St-Onge C."/>
            <person name="Giorgi J."/>
            <person name="Grigoriev I.V."/>
            <person name="Roux C."/>
            <person name="Martin F.M."/>
            <person name="Corradi N."/>
        </authorList>
    </citation>
    <scope>NUCLEOTIDE SEQUENCE [LARGE SCALE GENOMIC DNA]</scope>
    <source>
        <strain evidence="1 2">C2</strain>
    </source>
</reference>
<dbReference type="EMBL" id="LLXL01003531">
    <property type="protein sequence ID" value="PKK58545.1"/>
    <property type="molecule type" value="Genomic_DNA"/>
</dbReference>
<evidence type="ECO:0000313" key="1">
    <source>
        <dbReference type="EMBL" id="PKK58545.1"/>
    </source>
</evidence>